<dbReference type="Gene3D" id="2.70.70.10">
    <property type="entry name" value="Glucose Permease (Domain IIA)"/>
    <property type="match status" value="1"/>
</dbReference>
<dbReference type="CDD" id="cd12797">
    <property type="entry name" value="M23_peptidase"/>
    <property type="match status" value="1"/>
</dbReference>
<dbReference type="Proteomes" id="UP000182841">
    <property type="component" value="Unassembled WGS sequence"/>
</dbReference>
<feature type="compositionally biased region" description="Low complexity" evidence="1">
    <location>
        <begin position="139"/>
        <end position="170"/>
    </location>
</feature>
<proteinExistence type="predicted"/>
<gene>
    <name evidence="3" type="ORF">SAMN05421870_108185</name>
</gene>
<dbReference type="Pfam" id="PF01551">
    <property type="entry name" value="Peptidase_M23"/>
    <property type="match status" value="1"/>
</dbReference>
<feature type="compositionally biased region" description="Polar residues" evidence="1">
    <location>
        <begin position="44"/>
        <end position="56"/>
    </location>
</feature>
<dbReference type="GO" id="GO:0004222">
    <property type="term" value="F:metalloendopeptidase activity"/>
    <property type="evidence" value="ECO:0007669"/>
    <property type="project" value="TreeGrafter"/>
</dbReference>
<feature type="region of interest" description="Disordered" evidence="1">
    <location>
        <begin position="1"/>
        <end position="23"/>
    </location>
</feature>
<feature type="compositionally biased region" description="Low complexity" evidence="1">
    <location>
        <begin position="1"/>
        <end position="14"/>
    </location>
</feature>
<dbReference type="EMBL" id="FOGO01000008">
    <property type="protein sequence ID" value="SES08626.1"/>
    <property type="molecule type" value="Genomic_DNA"/>
</dbReference>
<feature type="compositionally biased region" description="Low complexity" evidence="1">
    <location>
        <begin position="57"/>
        <end position="66"/>
    </location>
</feature>
<dbReference type="InterPro" id="IPR050570">
    <property type="entry name" value="Cell_wall_metabolism_enzyme"/>
</dbReference>
<organism evidence="3 4">
    <name type="scientific">Streptomyces qinglanensis</name>
    <dbReference type="NCBI Taxonomy" id="943816"/>
    <lineage>
        <taxon>Bacteria</taxon>
        <taxon>Bacillati</taxon>
        <taxon>Actinomycetota</taxon>
        <taxon>Actinomycetes</taxon>
        <taxon>Kitasatosporales</taxon>
        <taxon>Streptomycetaceae</taxon>
        <taxon>Streptomyces</taxon>
    </lineage>
</organism>
<dbReference type="SUPFAM" id="SSF51261">
    <property type="entry name" value="Duplicated hybrid motif"/>
    <property type="match status" value="1"/>
</dbReference>
<dbReference type="InterPro" id="IPR016047">
    <property type="entry name" value="M23ase_b-sheet_dom"/>
</dbReference>
<feature type="domain" description="M23ase beta-sheet core" evidence="2">
    <location>
        <begin position="220"/>
        <end position="309"/>
    </location>
</feature>
<dbReference type="PANTHER" id="PTHR21666">
    <property type="entry name" value="PEPTIDASE-RELATED"/>
    <property type="match status" value="1"/>
</dbReference>
<dbReference type="PANTHER" id="PTHR21666:SF270">
    <property type="entry name" value="MUREIN HYDROLASE ACTIVATOR ENVC"/>
    <property type="match status" value="1"/>
</dbReference>
<evidence type="ECO:0000259" key="2">
    <source>
        <dbReference type="Pfam" id="PF01551"/>
    </source>
</evidence>
<dbReference type="OrthoDB" id="5244067at2"/>
<accession>A0A1H9UGR1</accession>
<sequence>MARTGTGNTRTTAAPRRRSRPLVGCTLAAVTLLALPAPFLALTSTSSHSPAPQRSGTPAPSTAPAAPHVPRASGPPAPGGAEPQADGMRSGTPRLVAPPGLPGAPGADTGSGAERRPGAGRGSGADTGDGAARPSGPSDAPSGTPGDTGPPGASGPSGDPGDPGAPGDTGVPRGEPDPAEPSAPADPPATAESGWVSPVTEFPVRISQAYGVKGGWAAGYHTGVDLAVRVGTPVRSVGPGAVVAAGWAGDYGKAVTVRMEDGMYLLFAHLSEVYVREGAAVRAGTWLGRSGNTGHSTGPHLHFEVREQRGYGSDIDPVRYLADHGVRLG</sequence>
<dbReference type="AlphaFoldDB" id="A0A1H9UGR1"/>
<name>A0A1H9UGR1_9ACTN</name>
<protein>
    <submittedName>
        <fullName evidence="3">Peptidase family M23</fullName>
    </submittedName>
</protein>
<evidence type="ECO:0000313" key="4">
    <source>
        <dbReference type="Proteomes" id="UP000182841"/>
    </source>
</evidence>
<keyword evidence="4" id="KW-1185">Reference proteome</keyword>
<feature type="region of interest" description="Disordered" evidence="1">
    <location>
        <begin position="43"/>
        <end position="195"/>
    </location>
</feature>
<dbReference type="InterPro" id="IPR011055">
    <property type="entry name" value="Dup_hybrid_motif"/>
</dbReference>
<evidence type="ECO:0000256" key="1">
    <source>
        <dbReference type="SAM" id="MobiDB-lite"/>
    </source>
</evidence>
<evidence type="ECO:0000313" key="3">
    <source>
        <dbReference type="EMBL" id="SES08626.1"/>
    </source>
</evidence>
<reference evidence="4" key="1">
    <citation type="submission" date="2016-10" db="EMBL/GenBank/DDBJ databases">
        <authorList>
            <person name="Varghese N."/>
            <person name="Submissions S."/>
        </authorList>
    </citation>
    <scope>NUCLEOTIDE SEQUENCE [LARGE SCALE GENOMIC DNA]</scope>
    <source>
        <strain evidence="4">CGMCC 4.6825</strain>
    </source>
</reference>